<dbReference type="EMBL" id="CADCUQ010000259">
    <property type="protein sequence ID" value="CAA9389656.1"/>
    <property type="molecule type" value="Genomic_DNA"/>
</dbReference>
<feature type="compositionally biased region" description="Low complexity" evidence="1">
    <location>
        <begin position="76"/>
        <end position="86"/>
    </location>
</feature>
<feature type="compositionally biased region" description="Basic and acidic residues" evidence="1">
    <location>
        <begin position="269"/>
        <end position="287"/>
    </location>
</feature>
<proteinExistence type="predicted"/>
<feature type="region of interest" description="Disordered" evidence="1">
    <location>
        <begin position="443"/>
        <end position="519"/>
    </location>
</feature>
<feature type="compositionally biased region" description="Basic and acidic residues" evidence="1">
    <location>
        <begin position="248"/>
        <end position="261"/>
    </location>
</feature>
<feature type="compositionally biased region" description="Basic and acidic residues" evidence="1">
    <location>
        <begin position="320"/>
        <end position="347"/>
    </location>
</feature>
<reference evidence="2" key="1">
    <citation type="submission" date="2020-02" db="EMBL/GenBank/DDBJ databases">
        <authorList>
            <person name="Meier V. D."/>
        </authorList>
    </citation>
    <scope>NUCLEOTIDE SEQUENCE</scope>
    <source>
        <strain evidence="2">AVDCRST_MAG64</strain>
    </source>
</reference>
<sequence>VDTPHPTAVGVPVRRAIPRRPRAAQLHPGGAQRLLFGGPADAGGEAGVDRVGRPFCGRTGDRQAGAGERRGGGRVARGQPRAAGDAPVRRAVRRAPVRPLGRAARRRPGDHARGGRVPECRSARVPAQGRRADAVLPPGGRAGGAAVVRARIPVQRGHAFPGRAHDARAELGIYRRRGRARHVLRRQPRAGARRDRVPGRADLPALRQLRDPRRPGRARVAQASDRLPDRRLLLPVRRGRPGRLRQAARRDRPPDGGDDRALAAGGVRPRRDEHGQHVRARPDDRLRPVRVARAVRPELDPQHHRRRPGPLPLRLSARHRPVEPRVPRRGADAADRQRGARPAEPRRLPRHVPRVARPHARAEAGAVLDRIRGRPETGGGRVLAARGRGDGLHPVLPRAVRVARQGRGLERRHVPRARRPGLLRRRARRGPSGRVAGLVRPLRPARPAGARLRRGAEPGDEAGEPEVRLAQLPRPERDRCRRAGRPLGAGAPDAGPQDALRRAAPGIGPRRPAARVGPERTGMFGAVVLVV</sequence>
<feature type="non-terminal residue" evidence="2">
    <location>
        <position position="531"/>
    </location>
</feature>
<evidence type="ECO:0000313" key="2">
    <source>
        <dbReference type="EMBL" id="CAA9389656.1"/>
    </source>
</evidence>
<feature type="non-terminal residue" evidence="2">
    <location>
        <position position="1"/>
    </location>
</feature>
<protein>
    <submittedName>
        <fullName evidence="2">UPF0061 protein YdiU</fullName>
    </submittedName>
</protein>
<feature type="compositionally biased region" description="Basic residues" evidence="1">
    <location>
        <begin position="237"/>
        <end position="247"/>
    </location>
</feature>
<accession>A0A6J4NJP0</accession>
<feature type="compositionally biased region" description="Low complexity" evidence="1">
    <location>
        <begin position="485"/>
        <end position="519"/>
    </location>
</feature>
<feature type="region of interest" description="Disordered" evidence="1">
    <location>
        <begin position="16"/>
        <end position="89"/>
    </location>
</feature>
<dbReference type="AlphaFoldDB" id="A0A6J4NJP0"/>
<name>A0A6J4NJP0_9BACT</name>
<organism evidence="2">
    <name type="scientific">uncultured Phycisphaerae bacterium</name>
    <dbReference type="NCBI Taxonomy" id="904963"/>
    <lineage>
        <taxon>Bacteria</taxon>
        <taxon>Pseudomonadati</taxon>
        <taxon>Planctomycetota</taxon>
        <taxon>Phycisphaerae</taxon>
        <taxon>environmental samples</taxon>
    </lineage>
</organism>
<feature type="region of interest" description="Disordered" evidence="1">
    <location>
        <begin position="186"/>
        <end position="352"/>
    </location>
</feature>
<evidence type="ECO:0000256" key="1">
    <source>
        <dbReference type="SAM" id="MobiDB-lite"/>
    </source>
</evidence>
<gene>
    <name evidence="2" type="ORF">AVDCRST_MAG64-1236</name>
</gene>